<keyword evidence="3" id="KW-1185">Reference proteome</keyword>
<proteinExistence type="predicted"/>
<comment type="caution">
    <text evidence="2">The sequence shown here is derived from an EMBL/GenBank/DDBJ whole genome shotgun (WGS) entry which is preliminary data.</text>
</comment>
<sequence length="107" mass="11832">MADEWRQAWIEALDELEADVEAVERMITEEHRAQELATATPWEPPSGIGPLPLDLRPRADFILTRQLEAAKAAAMAITANRRQTAFAARVEVGTAGKQVPTYIDCAM</sequence>
<evidence type="ECO:0000256" key="1">
    <source>
        <dbReference type="SAM" id="Coils"/>
    </source>
</evidence>
<dbReference type="RefSeq" id="WP_106127332.1">
    <property type="nucleotide sequence ID" value="NZ_PVZG01000007.1"/>
</dbReference>
<feature type="coiled-coil region" evidence="1">
    <location>
        <begin position="6"/>
        <end position="33"/>
    </location>
</feature>
<organism evidence="2 3">
    <name type="scientific">Pseudosporangium ferrugineum</name>
    <dbReference type="NCBI Taxonomy" id="439699"/>
    <lineage>
        <taxon>Bacteria</taxon>
        <taxon>Bacillati</taxon>
        <taxon>Actinomycetota</taxon>
        <taxon>Actinomycetes</taxon>
        <taxon>Micromonosporales</taxon>
        <taxon>Micromonosporaceae</taxon>
        <taxon>Pseudosporangium</taxon>
    </lineage>
</organism>
<accession>A0A2T0S5L9</accession>
<dbReference type="EMBL" id="PVZG01000007">
    <property type="protein sequence ID" value="PRY28714.1"/>
    <property type="molecule type" value="Genomic_DNA"/>
</dbReference>
<dbReference type="Proteomes" id="UP000239209">
    <property type="component" value="Unassembled WGS sequence"/>
</dbReference>
<reference evidence="2 3" key="1">
    <citation type="submission" date="2018-03" db="EMBL/GenBank/DDBJ databases">
        <title>Genomic Encyclopedia of Archaeal and Bacterial Type Strains, Phase II (KMG-II): from individual species to whole genera.</title>
        <authorList>
            <person name="Goeker M."/>
        </authorList>
    </citation>
    <scope>NUCLEOTIDE SEQUENCE [LARGE SCALE GENOMIC DNA]</scope>
    <source>
        <strain evidence="2 3">DSM 45348</strain>
    </source>
</reference>
<evidence type="ECO:0000313" key="3">
    <source>
        <dbReference type="Proteomes" id="UP000239209"/>
    </source>
</evidence>
<protein>
    <submittedName>
        <fullName evidence="2">Uncharacterized protein</fullName>
    </submittedName>
</protein>
<name>A0A2T0S5L9_9ACTN</name>
<dbReference type="OrthoDB" id="3695729at2"/>
<evidence type="ECO:0000313" key="2">
    <source>
        <dbReference type="EMBL" id="PRY28714.1"/>
    </source>
</evidence>
<dbReference type="AlphaFoldDB" id="A0A2T0S5L9"/>
<keyword evidence="1" id="KW-0175">Coiled coil</keyword>
<gene>
    <name evidence="2" type="ORF">CLV70_10717</name>
</gene>